<organism evidence="1 2">
    <name type="scientific">Clunio marinus</name>
    <dbReference type="NCBI Taxonomy" id="568069"/>
    <lineage>
        <taxon>Eukaryota</taxon>
        <taxon>Metazoa</taxon>
        <taxon>Ecdysozoa</taxon>
        <taxon>Arthropoda</taxon>
        <taxon>Hexapoda</taxon>
        <taxon>Insecta</taxon>
        <taxon>Pterygota</taxon>
        <taxon>Neoptera</taxon>
        <taxon>Endopterygota</taxon>
        <taxon>Diptera</taxon>
        <taxon>Nematocera</taxon>
        <taxon>Chironomoidea</taxon>
        <taxon>Chironomidae</taxon>
        <taxon>Clunio</taxon>
    </lineage>
</organism>
<dbReference type="Proteomes" id="UP000183832">
    <property type="component" value="Unassembled WGS sequence"/>
</dbReference>
<protein>
    <submittedName>
        <fullName evidence="1">CLUMA_CG012469, isoform A</fullName>
    </submittedName>
</protein>
<dbReference type="EMBL" id="CVRI01000048">
    <property type="protein sequence ID" value="CRK98880.1"/>
    <property type="molecule type" value="Genomic_DNA"/>
</dbReference>
<keyword evidence="2" id="KW-1185">Reference proteome</keyword>
<name>A0A1J1IF87_9DIPT</name>
<evidence type="ECO:0000313" key="2">
    <source>
        <dbReference type="Proteomes" id="UP000183832"/>
    </source>
</evidence>
<proteinExistence type="predicted"/>
<sequence length="72" mass="8419">MELITSSCDFAFFVWLSNFEPQGKLNSVMIKIYYLLNFNYENCPELLLKRIKLICLQTKTKQALKVAVARIN</sequence>
<accession>A0A1J1IF87</accession>
<reference evidence="1 2" key="1">
    <citation type="submission" date="2015-04" db="EMBL/GenBank/DDBJ databases">
        <authorList>
            <person name="Syromyatnikov M.Y."/>
            <person name="Popov V.N."/>
        </authorList>
    </citation>
    <scope>NUCLEOTIDE SEQUENCE [LARGE SCALE GENOMIC DNA]</scope>
</reference>
<dbReference type="AlphaFoldDB" id="A0A1J1IF87"/>
<gene>
    <name evidence="1" type="ORF">CLUMA_CG012469</name>
</gene>
<evidence type="ECO:0000313" key="1">
    <source>
        <dbReference type="EMBL" id="CRK98880.1"/>
    </source>
</evidence>